<gene>
    <name evidence="3" type="ORF">SLS59_007517</name>
</gene>
<comment type="caution">
    <text evidence="3">The sequence shown here is derived from an EMBL/GenBank/DDBJ whole genome shotgun (WGS) entry which is preliminary data.</text>
</comment>
<evidence type="ECO:0000256" key="1">
    <source>
        <dbReference type="ARBA" id="ARBA00006484"/>
    </source>
</evidence>
<dbReference type="PRINTS" id="PR00081">
    <property type="entry name" value="GDHRDH"/>
</dbReference>
<keyword evidence="4" id="KW-1185">Reference proteome</keyword>
<reference evidence="3 4" key="1">
    <citation type="submission" date="2024-02" db="EMBL/GenBank/DDBJ databases">
        <title>De novo assembly and annotation of 12 fungi associated with fruit tree decline syndrome in Ontario, Canada.</title>
        <authorList>
            <person name="Sulman M."/>
            <person name="Ellouze W."/>
            <person name="Ilyukhin E."/>
        </authorList>
    </citation>
    <scope>NUCLEOTIDE SEQUENCE [LARGE SCALE GENOMIC DNA]</scope>
    <source>
        <strain evidence="3 4">M97-236</strain>
    </source>
</reference>
<dbReference type="SUPFAM" id="SSF51735">
    <property type="entry name" value="NAD(P)-binding Rossmann-fold domains"/>
    <property type="match status" value="1"/>
</dbReference>
<dbReference type="EMBL" id="JAKIXB020000026">
    <property type="protein sequence ID" value="KAL1597486.1"/>
    <property type="molecule type" value="Genomic_DNA"/>
</dbReference>
<sequence length="316" mass="33663">MDPHAFTTPFQLTKTMRREIYPATDPKSPKLSATDKTVLITGATGGIGGASTSIKAHLTLLTVKQEVARAWALAGAKGIALVGRNKALLDEPASAVKALSSSTQVVAFTADLTSDSEVEALFKQVTETLGLIDVLVHAAGSTTTGTVGDLEPDVWFKDYELNVKASYILVHQYLKTTTSGTVVFLGTLGASFTFPGMSAYSGSKLALMKLAEFLDAEKPDLRVFTVHPGIVAVTETNRGAVVDALTPFAKDKGIQTGGLSLYLAQERADYLRGSFISVNWDVEEMEAHQGEINEQKLLKLAFLGAKLGSDGHPWSS</sequence>
<dbReference type="PANTHER" id="PTHR44196:SF1">
    <property type="entry name" value="DEHYDROGENASE_REDUCTASE SDR FAMILY MEMBER 7B"/>
    <property type="match status" value="1"/>
</dbReference>
<dbReference type="Gene3D" id="3.40.50.720">
    <property type="entry name" value="NAD(P)-binding Rossmann-like Domain"/>
    <property type="match status" value="1"/>
</dbReference>
<protein>
    <recommendedName>
        <fullName evidence="5">NAD(P)-binding protein</fullName>
    </recommendedName>
</protein>
<dbReference type="PANTHER" id="PTHR44196">
    <property type="entry name" value="DEHYDROGENASE/REDUCTASE SDR FAMILY MEMBER 7B"/>
    <property type="match status" value="1"/>
</dbReference>
<comment type="similarity">
    <text evidence="1">Belongs to the short-chain dehydrogenases/reductases (SDR) family.</text>
</comment>
<evidence type="ECO:0008006" key="5">
    <source>
        <dbReference type="Google" id="ProtNLM"/>
    </source>
</evidence>
<dbReference type="Pfam" id="PF00106">
    <property type="entry name" value="adh_short"/>
    <property type="match status" value="1"/>
</dbReference>
<dbReference type="Proteomes" id="UP001521222">
    <property type="component" value="Unassembled WGS sequence"/>
</dbReference>
<proteinExistence type="inferred from homology"/>
<keyword evidence="2" id="KW-0560">Oxidoreductase</keyword>
<dbReference type="InterPro" id="IPR036291">
    <property type="entry name" value="NAD(P)-bd_dom_sf"/>
</dbReference>
<evidence type="ECO:0000256" key="2">
    <source>
        <dbReference type="ARBA" id="ARBA00023002"/>
    </source>
</evidence>
<accession>A0ABR3QZA4</accession>
<dbReference type="InterPro" id="IPR002347">
    <property type="entry name" value="SDR_fam"/>
</dbReference>
<organism evidence="3 4">
    <name type="scientific">Nothophoma quercina</name>
    <dbReference type="NCBI Taxonomy" id="749835"/>
    <lineage>
        <taxon>Eukaryota</taxon>
        <taxon>Fungi</taxon>
        <taxon>Dikarya</taxon>
        <taxon>Ascomycota</taxon>
        <taxon>Pezizomycotina</taxon>
        <taxon>Dothideomycetes</taxon>
        <taxon>Pleosporomycetidae</taxon>
        <taxon>Pleosporales</taxon>
        <taxon>Pleosporineae</taxon>
        <taxon>Didymellaceae</taxon>
        <taxon>Nothophoma</taxon>
    </lineage>
</organism>
<evidence type="ECO:0000313" key="3">
    <source>
        <dbReference type="EMBL" id="KAL1597486.1"/>
    </source>
</evidence>
<name>A0ABR3QZA4_9PLEO</name>
<evidence type="ECO:0000313" key="4">
    <source>
        <dbReference type="Proteomes" id="UP001521222"/>
    </source>
</evidence>
<dbReference type="CDD" id="cd05233">
    <property type="entry name" value="SDR_c"/>
    <property type="match status" value="1"/>
</dbReference>